<evidence type="ECO:0000313" key="2">
    <source>
        <dbReference type="Proteomes" id="UP000324222"/>
    </source>
</evidence>
<dbReference type="EMBL" id="VSRR010005773">
    <property type="protein sequence ID" value="MPC43310.1"/>
    <property type="molecule type" value="Genomic_DNA"/>
</dbReference>
<comment type="caution">
    <text evidence="1">The sequence shown here is derived from an EMBL/GenBank/DDBJ whole genome shotgun (WGS) entry which is preliminary data.</text>
</comment>
<evidence type="ECO:0000313" key="1">
    <source>
        <dbReference type="EMBL" id="MPC43310.1"/>
    </source>
</evidence>
<protein>
    <submittedName>
        <fullName evidence="1">Uncharacterized protein</fullName>
    </submittedName>
</protein>
<keyword evidence="2" id="KW-1185">Reference proteome</keyword>
<reference evidence="1 2" key="1">
    <citation type="submission" date="2019-05" db="EMBL/GenBank/DDBJ databases">
        <title>Another draft genome of Portunus trituberculatus and its Hox gene families provides insights of decapod evolution.</title>
        <authorList>
            <person name="Jeong J.-H."/>
            <person name="Song I."/>
            <person name="Kim S."/>
            <person name="Choi T."/>
            <person name="Kim D."/>
            <person name="Ryu S."/>
            <person name="Kim W."/>
        </authorList>
    </citation>
    <scope>NUCLEOTIDE SEQUENCE [LARGE SCALE GENOMIC DNA]</scope>
    <source>
        <tissue evidence="1">Muscle</tissue>
    </source>
</reference>
<dbReference type="Proteomes" id="UP000324222">
    <property type="component" value="Unassembled WGS sequence"/>
</dbReference>
<proteinExistence type="predicted"/>
<organism evidence="1 2">
    <name type="scientific">Portunus trituberculatus</name>
    <name type="common">Swimming crab</name>
    <name type="synonym">Neptunus trituberculatus</name>
    <dbReference type="NCBI Taxonomy" id="210409"/>
    <lineage>
        <taxon>Eukaryota</taxon>
        <taxon>Metazoa</taxon>
        <taxon>Ecdysozoa</taxon>
        <taxon>Arthropoda</taxon>
        <taxon>Crustacea</taxon>
        <taxon>Multicrustacea</taxon>
        <taxon>Malacostraca</taxon>
        <taxon>Eumalacostraca</taxon>
        <taxon>Eucarida</taxon>
        <taxon>Decapoda</taxon>
        <taxon>Pleocyemata</taxon>
        <taxon>Brachyura</taxon>
        <taxon>Eubrachyura</taxon>
        <taxon>Portunoidea</taxon>
        <taxon>Portunidae</taxon>
        <taxon>Portuninae</taxon>
        <taxon>Portunus</taxon>
    </lineage>
</organism>
<gene>
    <name evidence="1" type="ORF">E2C01_036954</name>
</gene>
<name>A0A5B7F6U8_PORTR</name>
<accession>A0A5B7F6U8</accession>
<dbReference type="AlphaFoldDB" id="A0A5B7F6U8"/>
<sequence>MGGNVGSDSTGEGIKVIKPQLNPSKWRPSLCYLSERPGGLQQHDASHTLTHAHLAHHHLTPSQDEFPWKI</sequence>